<dbReference type="GO" id="GO:0004467">
    <property type="term" value="F:long-chain fatty acid-CoA ligase activity"/>
    <property type="evidence" value="ECO:0007669"/>
    <property type="project" value="TreeGrafter"/>
</dbReference>
<dbReference type="GO" id="GO:0005783">
    <property type="term" value="C:endoplasmic reticulum"/>
    <property type="evidence" value="ECO:0007669"/>
    <property type="project" value="TreeGrafter"/>
</dbReference>
<dbReference type="EMBL" id="BNCO01000004">
    <property type="protein sequence ID" value="GIL47165.1"/>
    <property type="molecule type" value="Genomic_DNA"/>
</dbReference>
<dbReference type="AlphaFoldDB" id="A0A8J4EWY2"/>
<sequence length="117" mass="12397">SGTTGEPKGVQLPHSAVVAAVASLAAALEHYDEPVGPGDSMLSYLPLAHIFDRVSEETSLAAGACIGYWSGDVARVGEDAAALKPSVFVGVPRVYDKVYDTVQHRLSGVNWLRRSIF</sequence>
<reference evidence="2" key="1">
    <citation type="journal article" date="2021" name="Proc. Natl. Acad. Sci. U.S.A.">
        <title>Three genomes in the algal genus Volvox reveal the fate of a haploid sex-determining region after a transition to homothallism.</title>
        <authorList>
            <person name="Yamamoto K."/>
            <person name="Hamaji T."/>
            <person name="Kawai-Toyooka H."/>
            <person name="Matsuzaki R."/>
            <person name="Takahashi F."/>
            <person name="Nishimura Y."/>
            <person name="Kawachi M."/>
            <person name="Noguchi H."/>
            <person name="Minakuchi Y."/>
            <person name="Umen J.G."/>
            <person name="Toyoda A."/>
            <person name="Nozaki H."/>
        </authorList>
    </citation>
    <scope>NUCLEOTIDE SEQUENCE</scope>
    <source>
        <strain evidence="2">NIES-3780</strain>
    </source>
</reference>
<dbReference type="PANTHER" id="PTHR43272:SF3">
    <property type="entry name" value="LONG CHAIN ACYL-COA SYNTHETASE 4"/>
    <property type="match status" value="1"/>
</dbReference>
<dbReference type="Pfam" id="PF00501">
    <property type="entry name" value="AMP-binding"/>
    <property type="match status" value="1"/>
</dbReference>
<feature type="domain" description="AMP-dependent synthetase/ligase" evidence="1">
    <location>
        <begin position="1"/>
        <end position="101"/>
    </location>
</feature>
<evidence type="ECO:0000313" key="3">
    <source>
        <dbReference type="Proteomes" id="UP000747399"/>
    </source>
</evidence>
<evidence type="ECO:0000313" key="2">
    <source>
        <dbReference type="EMBL" id="GIL47165.1"/>
    </source>
</evidence>
<dbReference type="Gene3D" id="3.40.50.12780">
    <property type="entry name" value="N-terminal domain of ligase-like"/>
    <property type="match status" value="1"/>
</dbReference>
<comment type="caution">
    <text evidence="2">The sequence shown here is derived from an EMBL/GenBank/DDBJ whole genome shotgun (WGS) entry which is preliminary data.</text>
</comment>
<dbReference type="SUPFAM" id="SSF56801">
    <property type="entry name" value="Acetyl-CoA synthetase-like"/>
    <property type="match status" value="1"/>
</dbReference>
<feature type="non-terminal residue" evidence="2">
    <location>
        <position position="1"/>
    </location>
</feature>
<feature type="non-terminal residue" evidence="2">
    <location>
        <position position="117"/>
    </location>
</feature>
<dbReference type="InterPro" id="IPR042099">
    <property type="entry name" value="ANL_N_sf"/>
</dbReference>
<keyword evidence="3" id="KW-1185">Reference proteome</keyword>
<dbReference type="GO" id="GO:0016020">
    <property type="term" value="C:membrane"/>
    <property type="evidence" value="ECO:0007669"/>
    <property type="project" value="TreeGrafter"/>
</dbReference>
<dbReference type="PANTHER" id="PTHR43272">
    <property type="entry name" value="LONG-CHAIN-FATTY-ACID--COA LIGASE"/>
    <property type="match status" value="1"/>
</dbReference>
<accession>A0A8J4EWY2</accession>
<proteinExistence type="predicted"/>
<evidence type="ECO:0000259" key="1">
    <source>
        <dbReference type="Pfam" id="PF00501"/>
    </source>
</evidence>
<dbReference type="InterPro" id="IPR000873">
    <property type="entry name" value="AMP-dep_synth/lig_dom"/>
</dbReference>
<name>A0A8J4EWY2_9CHLO</name>
<organism evidence="2 3">
    <name type="scientific">Volvox africanus</name>
    <dbReference type="NCBI Taxonomy" id="51714"/>
    <lineage>
        <taxon>Eukaryota</taxon>
        <taxon>Viridiplantae</taxon>
        <taxon>Chlorophyta</taxon>
        <taxon>core chlorophytes</taxon>
        <taxon>Chlorophyceae</taxon>
        <taxon>CS clade</taxon>
        <taxon>Chlamydomonadales</taxon>
        <taxon>Volvocaceae</taxon>
        <taxon>Volvox</taxon>
    </lineage>
</organism>
<protein>
    <recommendedName>
        <fullName evidence="1">AMP-dependent synthetase/ligase domain-containing protein</fullName>
    </recommendedName>
</protein>
<gene>
    <name evidence="2" type="ORF">Vafri_4048</name>
</gene>
<dbReference type="Proteomes" id="UP000747399">
    <property type="component" value="Unassembled WGS sequence"/>
</dbReference>